<evidence type="ECO:0000313" key="4">
    <source>
        <dbReference type="Proteomes" id="UP000622653"/>
    </source>
</evidence>
<reference evidence="3" key="1">
    <citation type="submission" date="2020-11" db="EMBL/GenBank/DDBJ databases">
        <title>Multidrug resistant novel bacterium Savagea serpentis sp. nov., isolated from the scats of a vine snake (Ahaetulla nasuta).</title>
        <authorList>
            <person name="Venkata Ramana V."/>
            <person name="Vikas Patil S."/>
            <person name="Yogita Lugani V."/>
        </authorList>
    </citation>
    <scope>NUCLEOTIDE SEQUENCE</scope>
    <source>
        <strain evidence="3">SN6</strain>
    </source>
</reference>
<dbReference type="Proteomes" id="UP000622653">
    <property type="component" value="Unassembled WGS sequence"/>
</dbReference>
<name>A0A8J7KLN7_9BACL</name>
<evidence type="ECO:0000313" key="3">
    <source>
        <dbReference type="EMBL" id="MBF4501529.1"/>
    </source>
</evidence>
<dbReference type="Gene3D" id="3.40.190.10">
    <property type="entry name" value="Periplasmic binding protein-like II"/>
    <property type="match status" value="2"/>
</dbReference>
<accession>A0A8J7KLN7</accession>
<organism evidence="3 4">
    <name type="scientific">Savagea serpentis</name>
    <dbReference type="NCBI Taxonomy" id="2785297"/>
    <lineage>
        <taxon>Bacteria</taxon>
        <taxon>Bacillati</taxon>
        <taxon>Bacillota</taxon>
        <taxon>Bacilli</taxon>
        <taxon>Bacillales</taxon>
        <taxon>Caryophanaceae</taxon>
        <taxon>Savagea</taxon>
    </lineage>
</organism>
<feature type="signal peptide" evidence="2">
    <location>
        <begin position="1"/>
        <end position="21"/>
    </location>
</feature>
<feature type="region of interest" description="Disordered" evidence="1">
    <location>
        <begin position="27"/>
        <end position="47"/>
    </location>
</feature>
<dbReference type="AlphaFoldDB" id="A0A8J7KLN7"/>
<dbReference type="CDD" id="cd13567">
    <property type="entry name" value="PBP2_TtGluBP"/>
    <property type="match status" value="1"/>
</dbReference>
<dbReference type="PROSITE" id="PS51257">
    <property type="entry name" value="PROKAR_LIPOPROTEIN"/>
    <property type="match status" value="1"/>
</dbReference>
<dbReference type="PANTHER" id="PTHR42941:SF1">
    <property type="entry name" value="SLL1037 PROTEIN"/>
    <property type="match status" value="1"/>
</dbReference>
<dbReference type="NCBIfam" id="TIGR02122">
    <property type="entry name" value="TRAP_TAXI"/>
    <property type="match status" value="1"/>
</dbReference>
<evidence type="ECO:0000256" key="1">
    <source>
        <dbReference type="SAM" id="MobiDB-lite"/>
    </source>
</evidence>
<dbReference type="SUPFAM" id="SSF53850">
    <property type="entry name" value="Periplasmic binding protein-like II"/>
    <property type="match status" value="1"/>
</dbReference>
<proteinExistence type="predicted"/>
<dbReference type="InterPro" id="IPR011852">
    <property type="entry name" value="TRAP_TAXI"/>
</dbReference>
<dbReference type="PANTHER" id="PTHR42941">
    <property type="entry name" value="SLL1037 PROTEIN"/>
    <property type="match status" value="1"/>
</dbReference>
<dbReference type="RefSeq" id="WP_194563009.1">
    <property type="nucleotide sequence ID" value="NZ_JADKPV010000004.1"/>
</dbReference>
<dbReference type="Pfam" id="PF16868">
    <property type="entry name" value="NMT1_3"/>
    <property type="match status" value="1"/>
</dbReference>
<sequence length="334" mass="35194">MNKKSLLFAFLLAMLTVVLVACGGDDKPAKENEKGEENNEAGSADKPKFMSLLTGGTSGTYYPLGGGIAKVISDETGIQTDAVSSNASADNIMSVEAGDAEIAFAQTDVATYAEEGINAFDGKPVKNVVGLGALYPETIQIVTVGKSGITSIEDLKGKKVSVGAPGSGTFINAQQILELHGIDIEKDIDAQYLDFGESAGGIQDGNIDAAFITAGTPTGAVEELKASAEVVILPMDEAKIDELVAKYPYYAKDVIEEGTYGLKEDVTTVAVMAMLVVSRDLPEDVVYDMTKALYENTDKIAHDKAKFIDGKTALDGVGIDVHPGAQKYFDEVNK</sequence>
<keyword evidence="2" id="KW-0732">Signal</keyword>
<comment type="caution">
    <text evidence="3">The sequence shown here is derived from an EMBL/GenBank/DDBJ whole genome shotgun (WGS) entry which is preliminary data.</text>
</comment>
<feature type="chain" id="PRO_5039412769" evidence="2">
    <location>
        <begin position="22"/>
        <end position="334"/>
    </location>
</feature>
<keyword evidence="4" id="KW-1185">Reference proteome</keyword>
<dbReference type="EMBL" id="JADKPV010000004">
    <property type="protein sequence ID" value="MBF4501529.1"/>
    <property type="molecule type" value="Genomic_DNA"/>
</dbReference>
<protein>
    <submittedName>
        <fullName evidence="3">TAXI family TRAP transporter solute-binding subunit</fullName>
    </submittedName>
</protein>
<evidence type="ECO:0000256" key="2">
    <source>
        <dbReference type="SAM" id="SignalP"/>
    </source>
</evidence>
<gene>
    <name evidence="3" type="ORF">IRY55_09150</name>
</gene>